<proteinExistence type="predicted"/>
<accession>A0A0A9CAA4</accession>
<name>A0A0A9CAA4_ARUDO</name>
<protein>
    <submittedName>
        <fullName evidence="1">Uncharacterized protein</fullName>
    </submittedName>
</protein>
<evidence type="ECO:0000313" key="1">
    <source>
        <dbReference type="EMBL" id="JAD70335.1"/>
    </source>
</evidence>
<organism evidence="1">
    <name type="scientific">Arundo donax</name>
    <name type="common">Giant reed</name>
    <name type="synonym">Donax arundinaceus</name>
    <dbReference type="NCBI Taxonomy" id="35708"/>
    <lineage>
        <taxon>Eukaryota</taxon>
        <taxon>Viridiplantae</taxon>
        <taxon>Streptophyta</taxon>
        <taxon>Embryophyta</taxon>
        <taxon>Tracheophyta</taxon>
        <taxon>Spermatophyta</taxon>
        <taxon>Magnoliopsida</taxon>
        <taxon>Liliopsida</taxon>
        <taxon>Poales</taxon>
        <taxon>Poaceae</taxon>
        <taxon>PACMAD clade</taxon>
        <taxon>Arundinoideae</taxon>
        <taxon>Arundineae</taxon>
        <taxon>Arundo</taxon>
    </lineage>
</organism>
<dbReference type="AlphaFoldDB" id="A0A0A9CAA4"/>
<sequence length="43" mass="4850">MGWDFRSPCLCSLVLANGDVSIRQEQDQLESCNVNSNCLLVEY</sequence>
<reference evidence="1" key="1">
    <citation type="submission" date="2014-09" db="EMBL/GenBank/DDBJ databases">
        <authorList>
            <person name="Magalhaes I.L.F."/>
            <person name="Oliveira U."/>
            <person name="Santos F.R."/>
            <person name="Vidigal T.H.D.A."/>
            <person name="Brescovit A.D."/>
            <person name="Santos A.J."/>
        </authorList>
    </citation>
    <scope>NUCLEOTIDE SEQUENCE</scope>
    <source>
        <tissue evidence="1">Shoot tissue taken approximately 20 cm above the soil surface</tissue>
    </source>
</reference>
<dbReference type="EMBL" id="GBRH01227560">
    <property type="protein sequence ID" value="JAD70335.1"/>
    <property type="molecule type" value="Transcribed_RNA"/>
</dbReference>
<reference evidence="1" key="2">
    <citation type="journal article" date="2015" name="Data Brief">
        <title>Shoot transcriptome of the giant reed, Arundo donax.</title>
        <authorList>
            <person name="Barrero R.A."/>
            <person name="Guerrero F.D."/>
            <person name="Moolhuijzen P."/>
            <person name="Goolsby J.A."/>
            <person name="Tidwell J."/>
            <person name="Bellgard S.E."/>
            <person name="Bellgard M.I."/>
        </authorList>
    </citation>
    <scope>NUCLEOTIDE SEQUENCE</scope>
    <source>
        <tissue evidence="1">Shoot tissue taken approximately 20 cm above the soil surface</tissue>
    </source>
</reference>